<evidence type="ECO:0000256" key="1">
    <source>
        <dbReference type="RuleBase" id="RU363097"/>
    </source>
</evidence>
<name>A0A4Y2B840_ARAVE</name>
<protein>
    <recommendedName>
        <fullName evidence="1">Fatty acyl-CoA reductase</fullName>
        <ecNumber evidence="1">1.2.1.84</ecNumber>
    </recommendedName>
</protein>
<dbReference type="InterPro" id="IPR036291">
    <property type="entry name" value="NAD(P)-bd_dom_sf"/>
</dbReference>
<keyword evidence="1" id="KW-0521">NADP</keyword>
<evidence type="ECO:0000259" key="2">
    <source>
        <dbReference type="Pfam" id="PF07993"/>
    </source>
</evidence>
<dbReference type="SUPFAM" id="SSF51735">
    <property type="entry name" value="NAD(P)-binding Rossmann-fold domains"/>
    <property type="match status" value="1"/>
</dbReference>
<keyword evidence="1" id="KW-0444">Lipid biosynthesis</keyword>
<keyword evidence="1" id="KW-1133">Transmembrane helix</keyword>
<keyword evidence="1" id="KW-0812">Transmembrane</keyword>
<dbReference type="GO" id="GO:0005777">
    <property type="term" value="C:peroxisome"/>
    <property type="evidence" value="ECO:0007669"/>
    <property type="project" value="TreeGrafter"/>
</dbReference>
<keyword evidence="1" id="KW-0443">Lipid metabolism</keyword>
<comment type="function">
    <text evidence="1">Catalyzes the reduction of fatty acyl-CoA to fatty alcohols.</text>
</comment>
<evidence type="ECO:0000313" key="3">
    <source>
        <dbReference type="EMBL" id="GBL87485.1"/>
    </source>
</evidence>
<dbReference type="Pfam" id="PF07993">
    <property type="entry name" value="NAD_binding_4"/>
    <property type="match status" value="1"/>
</dbReference>
<dbReference type="GO" id="GO:0035336">
    <property type="term" value="P:long-chain fatty-acyl-CoA metabolic process"/>
    <property type="evidence" value="ECO:0007669"/>
    <property type="project" value="TreeGrafter"/>
</dbReference>
<dbReference type="EMBL" id="BGPR01000053">
    <property type="protein sequence ID" value="GBL87485.1"/>
    <property type="molecule type" value="Genomic_DNA"/>
</dbReference>
<keyword evidence="1" id="KW-0560">Oxidoreductase</keyword>
<keyword evidence="4" id="KW-1185">Reference proteome</keyword>
<dbReference type="GO" id="GO:0080019">
    <property type="term" value="F:alcohol-forming very long-chain fatty acyl-CoA reductase activity"/>
    <property type="evidence" value="ECO:0007669"/>
    <property type="project" value="InterPro"/>
</dbReference>
<keyword evidence="1" id="KW-0472">Membrane</keyword>
<dbReference type="InterPro" id="IPR026055">
    <property type="entry name" value="FAR"/>
</dbReference>
<dbReference type="Proteomes" id="UP000499080">
    <property type="component" value="Unassembled WGS sequence"/>
</dbReference>
<dbReference type="PANTHER" id="PTHR11011">
    <property type="entry name" value="MALE STERILITY PROTEIN 2-RELATED"/>
    <property type="match status" value="1"/>
</dbReference>
<dbReference type="EC" id="1.2.1.84" evidence="1"/>
<comment type="catalytic activity">
    <reaction evidence="1">
        <text>a long-chain fatty acyl-CoA + 2 NADPH + 2 H(+) = a long-chain primary fatty alcohol + 2 NADP(+) + CoA</text>
        <dbReference type="Rhea" id="RHEA:52716"/>
        <dbReference type="ChEBI" id="CHEBI:15378"/>
        <dbReference type="ChEBI" id="CHEBI:57287"/>
        <dbReference type="ChEBI" id="CHEBI:57783"/>
        <dbReference type="ChEBI" id="CHEBI:58349"/>
        <dbReference type="ChEBI" id="CHEBI:77396"/>
        <dbReference type="ChEBI" id="CHEBI:83139"/>
        <dbReference type="EC" id="1.2.1.84"/>
    </reaction>
</comment>
<reference evidence="3 4" key="1">
    <citation type="journal article" date="2019" name="Sci. Rep.">
        <title>Orb-weaving spider Araneus ventricosus genome elucidates the spidroin gene catalogue.</title>
        <authorList>
            <person name="Kono N."/>
            <person name="Nakamura H."/>
            <person name="Ohtoshi R."/>
            <person name="Moran D.A.P."/>
            <person name="Shinohara A."/>
            <person name="Yoshida Y."/>
            <person name="Fujiwara M."/>
            <person name="Mori M."/>
            <person name="Tomita M."/>
            <person name="Arakawa K."/>
        </authorList>
    </citation>
    <scope>NUCLEOTIDE SEQUENCE [LARGE SCALE GENOMIC DNA]</scope>
</reference>
<dbReference type="Gene3D" id="3.40.50.720">
    <property type="entry name" value="NAD(P)-binding Rossmann-like Domain"/>
    <property type="match status" value="1"/>
</dbReference>
<proteinExistence type="inferred from homology"/>
<evidence type="ECO:0000313" key="4">
    <source>
        <dbReference type="Proteomes" id="UP000499080"/>
    </source>
</evidence>
<dbReference type="PANTHER" id="PTHR11011:SF60">
    <property type="entry name" value="FATTY ACYL-COA REDUCTASE-RELATED"/>
    <property type="match status" value="1"/>
</dbReference>
<feature type="transmembrane region" description="Helical" evidence="1">
    <location>
        <begin position="220"/>
        <end position="241"/>
    </location>
</feature>
<comment type="similarity">
    <text evidence="1">Belongs to the fatty acyl-CoA reductase family.</text>
</comment>
<sequence length="249" mass="28542">MRTDCFQYASKTRRPKCLLPYKSSPPELVFGKLPSFRSIPSFHRHLRMRMELNKNEDMEKLQELIADCKPDWPNSYCFSKCLAENVITDTASDLPVAIIRPSIVFSTWKHPISGYLEENFGMIELFLGVGKGFIKVYNADPNSKLNLVPADIVANAHVLAAWSVGTKRCASPLVVNCTATENLHVKHCECRRYTIQMANEFPLPRSFDQKINSMIVPYKYLYYIIAAYYHYLPAIVLDAILRILGKRSR</sequence>
<accession>A0A4Y2B840</accession>
<dbReference type="GO" id="GO:0102965">
    <property type="term" value="F:alcohol-forming long-chain fatty acyl-CoA reductase activity"/>
    <property type="evidence" value="ECO:0007669"/>
    <property type="project" value="UniProtKB-EC"/>
</dbReference>
<dbReference type="OrthoDB" id="6422683at2759"/>
<organism evidence="3 4">
    <name type="scientific">Araneus ventricosus</name>
    <name type="common">Orbweaver spider</name>
    <name type="synonym">Epeira ventricosa</name>
    <dbReference type="NCBI Taxonomy" id="182803"/>
    <lineage>
        <taxon>Eukaryota</taxon>
        <taxon>Metazoa</taxon>
        <taxon>Ecdysozoa</taxon>
        <taxon>Arthropoda</taxon>
        <taxon>Chelicerata</taxon>
        <taxon>Arachnida</taxon>
        <taxon>Araneae</taxon>
        <taxon>Araneomorphae</taxon>
        <taxon>Entelegynae</taxon>
        <taxon>Araneoidea</taxon>
        <taxon>Araneidae</taxon>
        <taxon>Araneus</taxon>
    </lineage>
</organism>
<gene>
    <name evidence="3" type="primary">far1_10</name>
    <name evidence="3" type="ORF">AVEN_118410_1</name>
</gene>
<dbReference type="AlphaFoldDB" id="A0A4Y2B840"/>
<dbReference type="InterPro" id="IPR013120">
    <property type="entry name" value="FAR_NAD-bd"/>
</dbReference>
<comment type="caution">
    <text evidence="3">The sequence shown here is derived from an EMBL/GenBank/DDBJ whole genome shotgun (WGS) entry which is preliminary data.</text>
</comment>
<feature type="domain" description="Thioester reductase (TE)" evidence="2">
    <location>
        <begin position="54"/>
        <end position="156"/>
    </location>
</feature>